<sequence>MGTGDDSGGHPGGLSAPCWTVVTAYSDSTRLRTIPRSKPPLTTSRSEIETIVDRLYDTVGAAIEATDVASDGPH</sequence>
<dbReference type="RefSeq" id="WP_139231116.1">
    <property type="nucleotide sequence ID" value="NZ_FOZS01000001.1"/>
</dbReference>
<reference evidence="2" key="1">
    <citation type="submission" date="2016-10" db="EMBL/GenBank/DDBJ databases">
        <authorList>
            <person name="Varghese N."/>
            <person name="Submissions S."/>
        </authorList>
    </citation>
    <scope>NUCLEOTIDE SEQUENCE [LARGE SCALE GENOMIC DNA]</scope>
    <source>
        <strain evidence="2">DSM 22427</strain>
    </source>
</reference>
<organism evidence="1 2">
    <name type="scientific">Halostagnicola kamekurae</name>
    <dbReference type="NCBI Taxonomy" id="619731"/>
    <lineage>
        <taxon>Archaea</taxon>
        <taxon>Methanobacteriati</taxon>
        <taxon>Methanobacteriota</taxon>
        <taxon>Stenosarchaea group</taxon>
        <taxon>Halobacteria</taxon>
        <taxon>Halobacteriales</taxon>
        <taxon>Natrialbaceae</taxon>
        <taxon>Halostagnicola</taxon>
    </lineage>
</organism>
<keyword evidence="2" id="KW-1185">Reference proteome</keyword>
<dbReference type="EMBL" id="FOZS01000001">
    <property type="protein sequence ID" value="SFS33581.1"/>
    <property type="molecule type" value="Genomic_DNA"/>
</dbReference>
<gene>
    <name evidence="1" type="ORF">SAMN04488556_0238</name>
</gene>
<dbReference type="AlphaFoldDB" id="A0A1I6P048"/>
<dbReference type="Proteomes" id="UP000199199">
    <property type="component" value="Unassembled WGS sequence"/>
</dbReference>
<evidence type="ECO:0000313" key="1">
    <source>
        <dbReference type="EMBL" id="SFS33581.1"/>
    </source>
</evidence>
<protein>
    <submittedName>
        <fullName evidence="1">Uncharacterized protein</fullName>
    </submittedName>
</protein>
<evidence type="ECO:0000313" key="2">
    <source>
        <dbReference type="Proteomes" id="UP000199199"/>
    </source>
</evidence>
<accession>A0A1I6P048</accession>
<name>A0A1I6P048_9EURY</name>
<proteinExistence type="predicted"/>